<dbReference type="GO" id="GO:0006633">
    <property type="term" value="P:fatty acid biosynthetic process"/>
    <property type="evidence" value="ECO:0007669"/>
    <property type="project" value="InterPro"/>
</dbReference>
<dbReference type="GO" id="GO:0004312">
    <property type="term" value="F:fatty acid synthase activity"/>
    <property type="evidence" value="ECO:0007669"/>
    <property type="project" value="TreeGrafter"/>
</dbReference>
<reference evidence="4" key="2">
    <citation type="submission" date="2022-10" db="EMBL/GenBank/DDBJ databases">
        <authorList>
            <consortium name="ENA_rothamsted_submissions"/>
            <consortium name="culmorum"/>
            <person name="King R."/>
        </authorList>
    </citation>
    <scope>NUCLEOTIDE SEQUENCE</scope>
</reference>
<dbReference type="PROSITE" id="PS00606">
    <property type="entry name" value="KS3_1"/>
    <property type="match status" value="1"/>
</dbReference>
<feature type="domain" description="Ketosynthase family 3 (KS3)" evidence="3">
    <location>
        <begin position="1"/>
        <end position="219"/>
    </location>
</feature>
<dbReference type="PANTHER" id="PTHR43775:SF23">
    <property type="entry name" value="FATTY ACID SYNTHASE 3"/>
    <property type="match status" value="1"/>
</dbReference>
<dbReference type="Gene3D" id="3.40.47.10">
    <property type="match status" value="1"/>
</dbReference>
<accession>A0A9N9R7Z7</accession>
<dbReference type="InterPro" id="IPR018201">
    <property type="entry name" value="Ketoacyl_synth_AS"/>
</dbReference>
<keyword evidence="5" id="KW-1185">Reference proteome</keyword>
<dbReference type="SMART" id="SM00825">
    <property type="entry name" value="PKS_KS"/>
    <property type="match status" value="1"/>
</dbReference>
<feature type="region of interest" description="Disordered" evidence="2">
    <location>
        <begin position="76"/>
        <end position="100"/>
    </location>
</feature>
<dbReference type="InterPro" id="IPR014030">
    <property type="entry name" value="Ketoacyl_synth_N"/>
</dbReference>
<proteinExistence type="predicted"/>
<dbReference type="EMBL" id="OU893334">
    <property type="protein sequence ID" value="CAG9791211.1"/>
    <property type="molecule type" value="Genomic_DNA"/>
</dbReference>
<dbReference type="PROSITE" id="PS52004">
    <property type="entry name" value="KS3_2"/>
    <property type="match status" value="1"/>
</dbReference>
<dbReference type="AlphaFoldDB" id="A0A9N9R7Z7"/>
<evidence type="ECO:0000256" key="2">
    <source>
        <dbReference type="SAM" id="MobiDB-lite"/>
    </source>
</evidence>
<evidence type="ECO:0000259" key="3">
    <source>
        <dbReference type="PROSITE" id="PS52004"/>
    </source>
</evidence>
<name>A0A9N9R7Z7_9NEOP</name>
<feature type="compositionally biased region" description="Basic and acidic residues" evidence="2">
    <location>
        <begin position="82"/>
        <end position="98"/>
    </location>
</feature>
<evidence type="ECO:0000313" key="5">
    <source>
        <dbReference type="Proteomes" id="UP001153714"/>
    </source>
</evidence>
<dbReference type="InterPro" id="IPR016039">
    <property type="entry name" value="Thiolase-like"/>
</dbReference>
<dbReference type="Pfam" id="PF00109">
    <property type="entry name" value="ketoacyl-synt"/>
    <property type="match status" value="1"/>
</dbReference>
<dbReference type="SUPFAM" id="SSF53901">
    <property type="entry name" value="Thiolase-like"/>
    <property type="match status" value="1"/>
</dbReference>
<dbReference type="InterPro" id="IPR020841">
    <property type="entry name" value="PKS_Beta-ketoAc_synthase_dom"/>
</dbReference>
<organism evidence="4 5">
    <name type="scientific">Diatraea saccharalis</name>
    <name type="common">sugarcane borer</name>
    <dbReference type="NCBI Taxonomy" id="40085"/>
    <lineage>
        <taxon>Eukaryota</taxon>
        <taxon>Metazoa</taxon>
        <taxon>Ecdysozoa</taxon>
        <taxon>Arthropoda</taxon>
        <taxon>Hexapoda</taxon>
        <taxon>Insecta</taxon>
        <taxon>Pterygota</taxon>
        <taxon>Neoptera</taxon>
        <taxon>Endopterygota</taxon>
        <taxon>Lepidoptera</taxon>
        <taxon>Glossata</taxon>
        <taxon>Ditrysia</taxon>
        <taxon>Pyraloidea</taxon>
        <taxon>Crambidae</taxon>
        <taxon>Crambinae</taxon>
        <taxon>Diatraea</taxon>
    </lineage>
</organism>
<reference evidence="4" key="1">
    <citation type="submission" date="2021-12" db="EMBL/GenBank/DDBJ databases">
        <authorList>
            <person name="King R."/>
        </authorList>
    </citation>
    <scope>NUCLEOTIDE SEQUENCE</scope>
</reference>
<dbReference type="GO" id="GO:0004315">
    <property type="term" value="F:3-oxoacyl-[acyl-carrier-protein] synthase activity"/>
    <property type="evidence" value="ECO:0007669"/>
    <property type="project" value="InterPro"/>
</dbReference>
<evidence type="ECO:0000256" key="1">
    <source>
        <dbReference type="ARBA" id="ARBA00022679"/>
    </source>
</evidence>
<evidence type="ECO:0000313" key="4">
    <source>
        <dbReference type="EMBL" id="CAG9791211.1"/>
    </source>
</evidence>
<dbReference type="InterPro" id="IPR050091">
    <property type="entry name" value="PKS_NRPS_Biosynth_Enz"/>
</dbReference>
<keyword evidence="1" id="KW-0808">Transferase</keyword>
<dbReference type="Proteomes" id="UP001153714">
    <property type="component" value="Chromosome 3"/>
</dbReference>
<dbReference type="OrthoDB" id="329835at2759"/>
<gene>
    <name evidence="4" type="ORF">DIATSA_LOCUS8837</name>
</gene>
<sequence>MKNSTGGETQLSAAERRGGPFEVKCIFQDHDLGTWLVNGRRSAYVIDVRAAWGLGCHYLRAGAAWKKTSIKISNTKKKRMKKEIDEKNKEEYENDKRQKNTSPGKYVLCPLSCSRAMLSNQISRWLGVTGPSYVIDAACSSSLYAMEHAFRAIRDGHCDAAIVGGSNLCLQPSTSLQFLKLGAFSADGRCKSFDESANGYTRSEAVVVCFLQKAKEARR</sequence>
<protein>
    <recommendedName>
        <fullName evidence="3">Ketosynthase family 3 (KS3) domain-containing protein</fullName>
    </recommendedName>
</protein>
<dbReference type="PANTHER" id="PTHR43775">
    <property type="entry name" value="FATTY ACID SYNTHASE"/>
    <property type="match status" value="1"/>
</dbReference>